<reference evidence="2 3" key="1">
    <citation type="journal article" date="2013" name="Genome Announc.">
        <title>Draft Genome Sequence of Sphingobium quisquiliarum Strain P25T, a Novel Hexachlorocyclohexane (HCH)-Degrading Bacterium Isolated from an HCH Dumpsite.</title>
        <authorList>
            <person name="Kumar Singh A."/>
            <person name="Sangwan N."/>
            <person name="Sharma A."/>
            <person name="Gupta V."/>
            <person name="Khurana J.P."/>
            <person name="Lal R."/>
        </authorList>
    </citation>
    <scope>NUCLEOTIDE SEQUENCE [LARGE SCALE GENOMIC DNA]</scope>
    <source>
        <strain evidence="2 3">P25</strain>
    </source>
</reference>
<feature type="coiled-coil region" evidence="1">
    <location>
        <begin position="87"/>
        <end position="114"/>
    </location>
</feature>
<gene>
    <name evidence="2" type="ORF">L288_03280</name>
</gene>
<dbReference type="RefSeq" id="WP_021236966.1">
    <property type="nucleotide sequence ID" value="NZ_ATHO01000023.1"/>
</dbReference>
<dbReference type="PATRIC" id="fig|1329909.3.peg.618"/>
<keyword evidence="1" id="KW-0175">Coiled coil</keyword>
<name>T0H5L0_9SPHN</name>
<dbReference type="AlphaFoldDB" id="T0H5L0"/>
<evidence type="ECO:0000256" key="1">
    <source>
        <dbReference type="SAM" id="Coils"/>
    </source>
</evidence>
<sequence length="218" mass="25286">MAEHLADGLFVGPDNYVPRLGTGDDACTVEILRRRSDGQIVPVWSVVLDGPKAARTLYDWMMTNPPSWSMWGRLSLRVGPEAAGRLIIRAADEHERVRIEQERLRRENQKEQARLSRQITLYYYDPKKKAPSLGLERGSENSPFFRMTFTEKWERDRVLDWLTNQRAHFADMEELWAEHGALALERHILAGMRETERVVKARGDSAGGRRPLRFWRGE</sequence>
<evidence type="ECO:0000313" key="3">
    <source>
        <dbReference type="Proteomes" id="UP000015525"/>
    </source>
</evidence>
<comment type="caution">
    <text evidence="2">The sequence shown here is derived from an EMBL/GenBank/DDBJ whole genome shotgun (WGS) entry which is preliminary data.</text>
</comment>
<evidence type="ECO:0000313" key="2">
    <source>
        <dbReference type="EMBL" id="EQB11631.1"/>
    </source>
</evidence>
<proteinExistence type="predicted"/>
<organism evidence="2 3">
    <name type="scientific">Sphingobium quisquiliarum P25</name>
    <dbReference type="NCBI Taxonomy" id="1329909"/>
    <lineage>
        <taxon>Bacteria</taxon>
        <taxon>Pseudomonadati</taxon>
        <taxon>Pseudomonadota</taxon>
        <taxon>Alphaproteobacteria</taxon>
        <taxon>Sphingomonadales</taxon>
        <taxon>Sphingomonadaceae</taxon>
        <taxon>Sphingobium</taxon>
    </lineage>
</organism>
<keyword evidence="3" id="KW-1185">Reference proteome</keyword>
<protein>
    <submittedName>
        <fullName evidence="2">Uncharacterized protein</fullName>
    </submittedName>
</protein>
<dbReference type="EMBL" id="ATHO01000023">
    <property type="protein sequence ID" value="EQB11631.1"/>
    <property type="molecule type" value="Genomic_DNA"/>
</dbReference>
<accession>T0H5L0</accession>
<dbReference type="Proteomes" id="UP000015525">
    <property type="component" value="Unassembled WGS sequence"/>
</dbReference>